<dbReference type="EMBL" id="JAJJVQ010000021">
    <property type="protein sequence ID" value="MCO5784615.1"/>
    <property type="molecule type" value="Genomic_DNA"/>
</dbReference>
<name>A0ABT1BFG1_9ENTR</name>
<dbReference type="Proteomes" id="UP001139290">
    <property type="component" value="Unassembled WGS sequence"/>
</dbReference>
<organism evidence="1 2">
    <name type="scientific">Citrobacter meridianamericanus</name>
    <dbReference type="NCBI Taxonomy" id="2894201"/>
    <lineage>
        <taxon>Bacteria</taxon>
        <taxon>Pseudomonadati</taxon>
        <taxon>Pseudomonadota</taxon>
        <taxon>Gammaproteobacteria</taxon>
        <taxon>Enterobacterales</taxon>
        <taxon>Enterobacteriaceae</taxon>
        <taxon>Citrobacter</taxon>
    </lineage>
</organism>
<accession>A0ABT1BFG1</accession>
<gene>
    <name evidence="1" type="ORF">LOD26_25470</name>
</gene>
<dbReference type="Gene3D" id="1.10.10.10">
    <property type="entry name" value="Winged helix-like DNA-binding domain superfamily/Winged helix DNA-binding domain"/>
    <property type="match status" value="1"/>
</dbReference>
<evidence type="ECO:0000313" key="2">
    <source>
        <dbReference type="Proteomes" id="UP001139290"/>
    </source>
</evidence>
<proteinExistence type="predicted"/>
<protein>
    <recommendedName>
        <fullName evidence="3">CaiF/GrlA family transcriptional regulator</fullName>
    </recommendedName>
</protein>
<evidence type="ECO:0000313" key="1">
    <source>
        <dbReference type="EMBL" id="MCO5784615.1"/>
    </source>
</evidence>
<sequence length="148" mass="16645">MAHPLFVSTAQWFLLPEGTEDLAGYPLYFVVACWGLRCDIMLTSAGVSRIFGIEQSKARDVLHYIRHEGRTRIVSEEVLYRDVRKRACRGVHIVSVDLSEGIPGKEIPLVEVEALPLKAGDINLLRQWMVSRRCGDQVPVELLTNVGE</sequence>
<comment type="caution">
    <text evidence="1">The sequence shown here is derived from an EMBL/GenBank/DDBJ whole genome shotgun (WGS) entry which is preliminary data.</text>
</comment>
<reference evidence="1" key="1">
    <citation type="submission" date="2021-11" db="EMBL/GenBank/DDBJ databases">
        <title>Citrobacter meridianamericanus sp. nov. isolated from soil.</title>
        <authorList>
            <person name="Furlan J.P.R."/>
            <person name="Stehling E.G."/>
        </authorList>
    </citation>
    <scope>NUCLEOTIDE SEQUENCE</scope>
    <source>
        <strain evidence="1">BR102</strain>
    </source>
</reference>
<dbReference type="RefSeq" id="WP_252839134.1">
    <property type="nucleotide sequence ID" value="NZ_JAJJVQ010000021.1"/>
</dbReference>
<keyword evidence="2" id="KW-1185">Reference proteome</keyword>
<dbReference type="InterPro" id="IPR036388">
    <property type="entry name" value="WH-like_DNA-bd_sf"/>
</dbReference>
<evidence type="ECO:0008006" key="3">
    <source>
        <dbReference type="Google" id="ProtNLM"/>
    </source>
</evidence>